<keyword evidence="4" id="KW-1185">Reference proteome</keyword>
<feature type="compositionally biased region" description="Polar residues" evidence="1">
    <location>
        <begin position="62"/>
        <end position="85"/>
    </location>
</feature>
<feature type="region of interest" description="Disordered" evidence="1">
    <location>
        <begin position="1"/>
        <end position="85"/>
    </location>
</feature>
<evidence type="ECO:0000259" key="2">
    <source>
        <dbReference type="PROSITE" id="PS50914"/>
    </source>
</evidence>
<protein>
    <submittedName>
        <fullName evidence="3">BON domain-containing protein</fullName>
    </submittedName>
</protein>
<dbReference type="InterPro" id="IPR007055">
    <property type="entry name" value="BON_dom"/>
</dbReference>
<name>A0ABT3ZMZ8_9BURK</name>
<dbReference type="Proteomes" id="UP001082899">
    <property type="component" value="Unassembled WGS sequence"/>
</dbReference>
<comment type="caution">
    <text evidence="3">The sequence shown here is derived from an EMBL/GenBank/DDBJ whole genome shotgun (WGS) entry which is preliminary data.</text>
</comment>
<feature type="compositionally biased region" description="Basic and acidic residues" evidence="1">
    <location>
        <begin position="1"/>
        <end position="24"/>
    </location>
</feature>
<evidence type="ECO:0000256" key="1">
    <source>
        <dbReference type="SAM" id="MobiDB-lite"/>
    </source>
</evidence>
<gene>
    <name evidence="3" type="ORF">OVY01_10370</name>
</gene>
<dbReference type="EMBL" id="JAPMXC010000001">
    <property type="protein sequence ID" value="MCY0387630.1"/>
    <property type="molecule type" value="Genomic_DNA"/>
</dbReference>
<organism evidence="3 4">
    <name type="scientific">Robbsia betulipollinis</name>
    <dbReference type="NCBI Taxonomy" id="2981849"/>
    <lineage>
        <taxon>Bacteria</taxon>
        <taxon>Pseudomonadati</taxon>
        <taxon>Pseudomonadota</taxon>
        <taxon>Betaproteobacteria</taxon>
        <taxon>Burkholderiales</taxon>
        <taxon>Burkholderiaceae</taxon>
        <taxon>Robbsia</taxon>
    </lineage>
</organism>
<dbReference type="RefSeq" id="WP_267847359.1">
    <property type="nucleotide sequence ID" value="NZ_JAPMXC010000001.1"/>
</dbReference>
<accession>A0ABT3ZMZ8</accession>
<feature type="compositionally biased region" description="Polar residues" evidence="1">
    <location>
        <begin position="25"/>
        <end position="38"/>
    </location>
</feature>
<evidence type="ECO:0000313" key="3">
    <source>
        <dbReference type="EMBL" id="MCY0387630.1"/>
    </source>
</evidence>
<dbReference type="Pfam" id="PF04972">
    <property type="entry name" value="BON"/>
    <property type="match status" value="1"/>
</dbReference>
<sequence>MTANHEERETYDPRLLERAVRTQEDPSQSSEVKATGTGSAEWHPAQGAGPDDWLDPAHAYATLSSASRSSGAGTHGRQQACVTTDAPNRVATLLEEVTKRVMSTDYLDTSHVRLAIQDGMVTLSGSVPEERGAEQIEQLVAGCDGVKGIDNQLRVERAAGDR</sequence>
<evidence type="ECO:0000313" key="4">
    <source>
        <dbReference type="Proteomes" id="UP001082899"/>
    </source>
</evidence>
<proteinExistence type="predicted"/>
<reference evidence="3" key="1">
    <citation type="submission" date="2022-11" db="EMBL/GenBank/DDBJ databases">
        <title>Robbsia betulipollinis sp. nov., isolated from pollen of birch (Betula pendula).</title>
        <authorList>
            <person name="Shi H."/>
            <person name="Ambika Manirajan B."/>
            <person name="Ratering S."/>
            <person name="Geissler-Plaum R."/>
            <person name="Schnell S."/>
        </authorList>
    </citation>
    <scope>NUCLEOTIDE SEQUENCE</scope>
    <source>
        <strain evidence="3">Bb-Pol-6</strain>
    </source>
</reference>
<dbReference type="PROSITE" id="PS50914">
    <property type="entry name" value="BON"/>
    <property type="match status" value="1"/>
</dbReference>
<dbReference type="Gene3D" id="3.30.1340.30">
    <property type="match status" value="1"/>
</dbReference>
<feature type="domain" description="BON" evidence="2">
    <location>
        <begin position="89"/>
        <end position="157"/>
    </location>
</feature>